<gene>
    <name evidence="1" type="ORF">CTR35_002499</name>
</gene>
<reference evidence="1 2" key="1">
    <citation type="submission" date="2018-08" db="EMBL/GenBank/DDBJ databases">
        <authorList>
            <consortium name="NARMS: The National Antimicrobial Resistance Monitoring System"/>
        </authorList>
    </citation>
    <scope>NUCLEOTIDE SEQUENCE [LARGE SCALE GENOMIC DNA]</scope>
    <source>
        <strain evidence="1 2">FSIS11705178</strain>
    </source>
</reference>
<sequence length="417" mass="45878">MNTGYTPVQGRGFVRPENQNLQNFAEIIPVISGLIGGSETNIVNARALQMLDEKGVNLTYPPDGNQNMSIISEPGFYKLIKTKSAPLPERPCEQLTYCAKNESEQWDYINRVAKRHNCRITGKTKATAKGRQWVLRQIKLERIANNATFATGGQSVRFTPMTLGLTEGHYGECAGLLVGYSCSLALRRWSSSRATATSCPISSAALTPIFSTCASASSEETRGFSPLPSAWRRAISPRTAVTIKFALVSPGCRDASMPLTTSCGNLAFSCCDLLLTELVDMFAPPINNGMQCNTKVNTKKDLKWYSPKCNLNTTRADTCNSAIETTKPRTVGAVTGLLTTNDRKSIEVAMRNYTRHPQGRDSHNLNKYIWRFIALSTAQPRVITIEATSEQEARQQSPDGCVMVFAARIRQGVHHVQ</sequence>
<dbReference type="NCBIfam" id="NF033153">
    <property type="entry name" value="phage_ICD_like"/>
    <property type="match status" value="1"/>
</dbReference>
<evidence type="ECO:0000313" key="2">
    <source>
        <dbReference type="Proteomes" id="UP000538406"/>
    </source>
</evidence>
<protein>
    <submittedName>
        <fullName evidence="1">Host cell division inhibitor Icd-like protein</fullName>
    </submittedName>
</protein>
<name>A0A8S7IGH9_ECOLX</name>
<dbReference type="EMBL" id="AASHPR010000019">
    <property type="protein sequence ID" value="EFC3525349.1"/>
    <property type="molecule type" value="Genomic_DNA"/>
</dbReference>
<comment type="caution">
    <text evidence="1">The sequence shown here is derived from an EMBL/GenBank/DDBJ whole genome shotgun (WGS) entry which is preliminary data.</text>
</comment>
<organism evidence="1 2">
    <name type="scientific">Escherichia coli</name>
    <dbReference type="NCBI Taxonomy" id="562"/>
    <lineage>
        <taxon>Bacteria</taxon>
        <taxon>Pseudomonadati</taxon>
        <taxon>Pseudomonadota</taxon>
        <taxon>Gammaproteobacteria</taxon>
        <taxon>Enterobacterales</taxon>
        <taxon>Enterobacteriaceae</taxon>
        <taxon>Escherichia</taxon>
    </lineage>
</organism>
<dbReference type="AlphaFoldDB" id="A0A8S7IGH9"/>
<dbReference type="Proteomes" id="UP000538406">
    <property type="component" value="Unassembled WGS sequence"/>
</dbReference>
<proteinExistence type="predicted"/>
<accession>A0A8S7IGH9</accession>
<evidence type="ECO:0000313" key="1">
    <source>
        <dbReference type="EMBL" id="EFC3525349.1"/>
    </source>
</evidence>